<reference evidence="3" key="1">
    <citation type="journal article" date="2022" name="Cell">
        <title>Design, construction, and in vivo augmentation of a complex gut microbiome.</title>
        <authorList>
            <person name="Cheng A.G."/>
            <person name="Ho P.Y."/>
            <person name="Aranda-Diaz A."/>
            <person name="Jain S."/>
            <person name="Yu F.B."/>
            <person name="Meng X."/>
            <person name="Wang M."/>
            <person name="Iakiviak M."/>
            <person name="Nagashima K."/>
            <person name="Zhao A."/>
            <person name="Murugkar P."/>
            <person name="Patil A."/>
            <person name="Atabakhsh K."/>
            <person name="Weakley A."/>
            <person name="Yan J."/>
            <person name="Brumbaugh A.R."/>
            <person name="Higginbottom S."/>
            <person name="Dimas A."/>
            <person name="Shiver A.L."/>
            <person name="Deutschbauer A."/>
            <person name="Neff N."/>
            <person name="Sonnenburg J.L."/>
            <person name="Huang K.C."/>
            <person name="Fischbach M.A."/>
        </authorList>
    </citation>
    <scope>NUCLEOTIDE SEQUENCE</scope>
    <source>
        <strain evidence="3">DSM 19829</strain>
    </source>
</reference>
<dbReference type="SUPFAM" id="SSF52540">
    <property type="entry name" value="P-loop containing nucleoside triphosphate hydrolases"/>
    <property type="match status" value="1"/>
</dbReference>
<feature type="domain" description="Bacterial type II secretion system protein E" evidence="2">
    <location>
        <begin position="64"/>
        <end position="335"/>
    </location>
</feature>
<dbReference type="InterPro" id="IPR050921">
    <property type="entry name" value="T4SS_GSP_E_ATPase"/>
</dbReference>
<dbReference type="PANTHER" id="PTHR30486:SF15">
    <property type="entry name" value="TYPE II_IV SECRETION SYSTEM ATPASE"/>
    <property type="match status" value="1"/>
</dbReference>
<evidence type="ECO:0000313" key="3">
    <source>
        <dbReference type="EMBL" id="UWP60697.1"/>
    </source>
</evidence>
<dbReference type="EMBL" id="CP102290">
    <property type="protein sequence ID" value="UWP60697.1"/>
    <property type="molecule type" value="Genomic_DNA"/>
</dbReference>
<accession>A0ABY5VK62</accession>
<dbReference type="CDD" id="cd01130">
    <property type="entry name" value="VirB11-like_ATPase"/>
    <property type="match status" value="1"/>
</dbReference>
<evidence type="ECO:0000259" key="2">
    <source>
        <dbReference type="Pfam" id="PF00437"/>
    </source>
</evidence>
<dbReference type="InterPro" id="IPR001482">
    <property type="entry name" value="T2SS/T4SS_dom"/>
</dbReference>
<dbReference type="Proteomes" id="UP001060164">
    <property type="component" value="Chromosome"/>
</dbReference>
<gene>
    <name evidence="3" type="ORF">NQ502_06600</name>
</gene>
<dbReference type="Gene3D" id="3.40.50.300">
    <property type="entry name" value="P-loop containing nucleotide triphosphate hydrolases"/>
    <property type="match status" value="1"/>
</dbReference>
<dbReference type="RefSeq" id="WP_028530386.1">
    <property type="nucleotide sequence ID" value="NZ_CABLBR010000002.1"/>
</dbReference>
<dbReference type="PANTHER" id="PTHR30486">
    <property type="entry name" value="TWITCHING MOTILITY PROTEIN PILT"/>
    <property type="match status" value="1"/>
</dbReference>
<protein>
    <submittedName>
        <fullName evidence="3">CpaF family protein</fullName>
    </submittedName>
</protein>
<organism evidence="3 4">
    <name type="scientific">Ruminococcus gauvreauii</name>
    <dbReference type="NCBI Taxonomy" id="438033"/>
    <lineage>
        <taxon>Bacteria</taxon>
        <taxon>Bacillati</taxon>
        <taxon>Bacillota</taxon>
        <taxon>Clostridia</taxon>
        <taxon>Eubacteriales</taxon>
        <taxon>Oscillospiraceae</taxon>
        <taxon>Ruminococcus</taxon>
    </lineage>
</organism>
<name>A0ABY5VK62_9FIRM</name>
<dbReference type="InterPro" id="IPR027417">
    <property type="entry name" value="P-loop_NTPase"/>
</dbReference>
<dbReference type="Pfam" id="PF00437">
    <property type="entry name" value="T2SSE"/>
    <property type="match status" value="1"/>
</dbReference>
<evidence type="ECO:0000256" key="1">
    <source>
        <dbReference type="ARBA" id="ARBA00006611"/>
    </source>
</evidence>
<sequence>MKHFETLHRELMALLETSPELSDGQILELIDGLLVDSETGRCLSLREKDGLRDELFCSVRRLDVLQELIDDPQVTEIMVNGCHNIFVERDGRITRFEKNFTAPEKLEDVIQQIVGKCNRIINESRPIVDARLDNGARVNAVVEPVSLDGPALTIRRFPDVPITMETLIAWGSITREAAGFLRDLVKSGYSILVGGGTSAGKTTFLNALSNYIPGDERVITIEDTAELQIQGVENLVRLEARTANLEGGKSITIRDLIRTALRMRPDRIIVGEVRSEEAIDLLQAWNTGHEGSIGTAHANSSRDMVSRLETMVLMGMQLPLEAIRRQIASGIDVMIHIGKTKKKQRKVMEICEVTGLCGGEVQLRPLYRWDDEMQQLEAKERLKNTEKLERMMRYEAGL</sequence>
<dbReference type="Gene3D" id="3.30.450.380">
    <property type="match status" value="1"/>
</dbReference>
<evidence type="ECO:0000313" key="4">
    <source>
        <dbReference type="Proteomes" id="UP001060164"/>
    </source>
</evidence>
<comment type="similarity">
    <text evidence="1">Belongs to the GSP E family.</text>
</comment>
<proteinExistence type="inferred from homology"/>
<keyword evidence="4" id="KW-1185">Reference proteome</keyword>